<dbReference type="EMBL" id="JAHWZY010000053">
    <property type="protein sequence ID" value="MEZ3182809.1"/>
    <property type="molecule type" value="Genomic_DNA"/>
</dbReference>
<name>A0ABV4J7F2_9ACTN</name>
<evidence type="ECO:0000256" key="1">
    <source>
        <dbReference type="ARBA" id="ARBA00023002"/>
    </source>
</evidence>
<evidence type="ECO:0000313" key="4">
    <source>
        <dbReference type="Proteomes" id="UP001567537"/>
    </source>
</evidence>
<dbReference type="InterPro" id="IPR020471">
    <property type="entry name" value="AKR"/>
</dbReference>
<dbReference type="Gene3D" id="3.20.20.100">
    <property type="entry name" value="NADP-dependent oxidoreductase domain"/>
    <property type="match status" value="1"/>
</dbReference>
<dbReference type="PANTHER" id="PTHR43625:SF40">
    <property type="entry name" value="ALDO-KETO REDUCTASE YAKC [NADP(+)]"/>
    <property type="match status" value="1"/>
</dbReference>
<dbReference type="PANTHER" id="PTHR43625">
    <property type="entry name" value="AFLATOXIN B1 ALDEHYDE REDUCTASE"/>
    <property type="match status" value="1"/>
</dbReference>
<dbReference type="InterPro" id="IPR036812">
    <property type="entry name" value="NAD(P)_OxRdtase_dom_sf"/>
</dbReference>
<dbReference type="Proteomes" id="UP001567537">
    <property type="component" value="Unassembled WGS sequence"/>
</dbReference>
<dbReference type="InterPro" id="IPR023210">
    <property type="entry name" value="NADP_OxRdtase_dom"/>
</dbReference>
<comment type="caution">
    <text evidence="3">The sequence shown here is derived from an EMBL/GenBank/DDBJ whole genome shotgun (WGS) entry which is preliminary data.</text>
</comment>
<keyword evidence="1" id="KW-0560">Oxidoreductase</keyword>
<dbReference type="InterPro" id="IPR050791">
    <property type="entry name" value="Aldo-Keto_reductase"/>
</dbReference>
<reference evidence="3 4" key="1">
    <citation type="journal article" date="2021" name="Res Sq">
        <title>Streptomyces Pimoensis sp. nov., Isolated From the Taklimakan Desert in Xinjiang, China.</title>
        <authorList>
            <person name="Zhang P."/>
            <person name="Luo X."/>
            <person name="Luo X."/>
            <person name="Liu Z."/>
            <person name="Xia Z."/>
            <person name="Wan C."/>
            <person name="zhang L."/>
        </authorList>
    </citation>
    <scope>NUCLEOTIDE SEQUENCE [LARGE SCALE GENOMIC DNA]</scope>
    <source>
        <strain evidence="3 4">TRM75549</strain>
    </source>
</reference>
<keyword evidence="4" id="KW-1185">Reference proteome</keyword>
<evidence type="ECO:0000313" key="3">
    <source>
        <dbReference type="EMBL" id="MEZ3182809.1"/>
    </source>
</evidence>
<dbReference type="SUPFAM" id="SSF51430">
    <property type="entry name" value="NAD(P)-linked oxidoreductase"/>
    <property type="match status" value="1"/>
</dbReference>
<accession>A0ABV4J7F2</accession>
<proteinExistence type="predicted"/>
<organism evidence="3 4">
    <name type="scientific">Streptomyces pimonensis</name>
    <dbReference type="NCBI Taxonomy" id="2860288"/>
    <lineage>
        <taxon>Bacteria</taxon>
        <taxon>Bacillati</taxon>
        <taxon>Actinomycetota</taxon>
        <taxon>Actinomycetes</taxon>
        <taxon>Kitasatosporales</taxon>
        <taxon>Streptomycetaceae</taxon>
        <taxon>Streptomyces</taxon>
    </lineage>
</organism>
<evidence type="ECO:0000259" key="2">
    <source>
        <dbReference type="Pfam" id="PF00248"/>
    </source>
</evidence>
<protein>
    <submittedName>
        <fullName evidence="3">Aldo/keto reductase</fullName>
    </submittedName>
</protein>
<dbReference type="PRINTS" id="PR00069">
    <property type="entry name" value="ALDKETRDTASE"/>
</dbReference>
<sequence>MGMSYAYDPGGRDDDASAAVLHRALDLGAGLIDTADVYGPHANEELVGRALADRREEAFLATKVGFVTGETRLRRDGRPEHIRAAIDASLRRLRTDHVDLYQLHRVDPEVPLEETWGAMAETVKAGKARMLGLSDVTVQQIHVAQSVHPVAAVQAELSLWTRDATAELLPFTAREGIALIAYSPLGRGFLAGRFDSPNDVPDGDYRRHNPRFREENFTANLRLLEGVRTVAKRRDATPAQVALAWVLSRGPHVVAIPGTKNIRYLHDNVAAADVRLDDDDLALLDALPPAAGARQ</sequence>
<dbReference type="Pfam" id="PF00248">
    <property type="entry name" value="Aldo_ket_red"/>
    <property type="match status" value="1"/>
</dbReference>
<feature type="domain" description="NADP-dependent oxidoreductase" evidence="2">
    <location>
        <begin position="10"/>
        <end position="287"/>
    </location>
</feature>
<gene>
    <name evidence="3" type="ORF">KYY02_30380</name>
</gene>